<dbReference type="EMBL" id="QCYY01001705">
    <property type="protein sequence ID" value="ROT75973.1"/>
    <property type="molecule type" value="Genomic_DNA"/>
</dbReference>
<keyword evidence="2" id="KW-0812">Transmembrane</keyword>
<evidence type="ECO:0000256" key="1">
    <source>
        <dbReference type="SAM" id="MobiDB-lite"/>
    </source>
</evidence>
<dbReference type="Proteomes" id="UP000283509">
    <property type="component" value="Unassembled WGS sequence"/>
</dbReference>
<feature type="region of interest" description="Disordered" evidence="1">
    <location>
        <begin position="367"/>
        <end position="432"/>
    </location>
</feature>
<proteinExistence type="predicted"/>
<evidence type="ECO:0000313" key="4">
    <source>
        <dbReference type="Proteomes" id="UP000283509"/>
    </source>
</evidence>
<gene>
    <name evidence="3" type="ORF">C7M84_005459</name>
</gene>
<reference evidence="3 4" key="1">
    <citation type="submission" date="2018-04" db="EMBL/GenBank/DDBJ databases">
        <authorList>
            <person name="Zhang X."/>
            <person name="Yuan J."/>
            <person name="Li F."/>
            <person name="Xiang J."/>
        </authorList>
    </citation>
    <scope>NUCLEOTIDE SEQUENCE [LARGE SCALE GENOMIC DNA]</scope>
    <source>
        <tissue evidence="3">Muscle</tissue>
    </source>
</reference>
<accession>A0A423THP2</accession>
<feature type="compositionally biased region" description="Polar residues" evidence="1">
    <location>
        <begin position="138"/>
        <end position="154"/>
    </location>
</feature>
<keyword evidence="2" id="KW-1133">Transmembrane helix</keyword>
<evidence type="ECO:0000256" key="2">
    <source>
        <dbReference type="SAM" id="Phobius"/>
    </source>
</evidence>
<reference evidence="3 4" key="2">
    <citation type="submission" date="2019-01" db="EMBL/GenBank/DDBJ databases">
        <title>The decoding of complex shrimp genome reveals the adaptation for benthos swimmer, frequently molting mechanism and breeding impact on genome.</title>
        <authorList>
            <person name="Sun Y."/>
            <person name="Gao Y."/>
            <person name="Yu Y."/>
        </authorList>
    </citation>
    <scope>NUCLEOTIDE SEQUENCE [LARGE SCALE GENOMIC DNA]</scope>
    <source>
        <tissue evidence="3">Muscle</tissue>
    </source>
</reference>
<dbReference type="AlphaFoldDB" id="A0A423THP2"/>
<feature type="transmembrane region" description="Helical" evidence="2">
    <location>
        <begin position="12"/>
        <end position="34"/>
    </location>
</feature>
<evidence type="ECO:0000313" key="3">
    <source>
        <dbReference type="EMBL" id="ROT75973.1"/>
    </source>
</evidence>
<organism evidence="3 4">
    <name type="scientific">Penaeus vannamei</name>
    <name type="common">Whiteleg shrimp</name>
    <name type="synonym">Litopenaeus vannamei</name>
    <dbReference type="NCBI Taxonomy" id="6689"/>
    <lineage>
        <taxon>Eukaryota</taxon>
        <taxon>Metazoa</taxon>
        <taxon>Ecdysozoa</taxon>
        <taxon>Arthropoda</taxon>
        <taxon>Crustacea</taxon>
        <taxon>Multicrustacea</taxon>
        <taxon>Malacostraca</taxon>
        <taxon>Eumalacostraca</taxon>
        <taxon>Eucarida</taxon>
        <taxon>Decapoda</taxon>
        <taxon>Dendrobranchiata</taxon>
        <taxon>Penaeoidea</taxon>
        <taxon>Penaeidae</taxon>
        <taxon>Penaeus</taxon>
    </lineage>
</organism>
<feature type="compositionally biased region" description="Polar residues" evidence="1">
    <location>
        <begin position="374"/>
        <end position="403"/>
    </location>
</feature>
<feature type="region of interest" description="Disordered" evidence="1">
    <location>
        <begin position="136"/>
        <end position="176"/>
    </location>
</feature>
<keyword evidence="2" id="KW-0472">Membrane</keyword>
<name>A0A423THP2_PENVA</name>
<protein>
    <submittedName>
        <fullName evidence="3">Uncharacterized protein</fullName>
    </submittedName>
</protein>
<comment type="caution">
    <text evidence="3">The sequence shown here is derived from an EMBL/GenBank/DDBJ whole genome shotgun (WGS) entry which is preliminary data.</text>
</comment>
<keyword evidence="4" id="KW-1185">Reference proteome</keyword>
<sequence>MSVTATFVDARFVISAPLCPISSLLLMASLRIPARAHLLLRPRTPPRVLWAPAEGEASALGHCGGEERLCEGVYGRPISRLHRLARSHTPRDITHWRWTINFRRFQSALLAVNERPRGPLITSPATRRLRLALLSAPNSKQSRAAAQNPNQAVLNSRPRRALPTHPRSLPSPQRMSHFSLSSPASLLHYATQRACRLRNEGSVPQETRAVDSESARELHSNGFILTGSFHNQSESFVRQGPLPPPPASLGHIGGPEPRQMPAPSTSSLEDEFVLASRLETHESPGVLLALISEMRHPSRSSFARCLPRDHFLSLGHRSPAGEDRKKNFPFYSAPQYPGDVINMAEATRLCIKASLLLPMQLITHHKHLKHGKHSGTQIQTDTQTQARTQNEPRLLGQQSNTVHPDSWFSRASTLAGAGRKKEGRRNGDGKGS</sequence>